<gene>
    <name evidence="1" type="ORF">FF306_00912</name>
</gene>
<evidence type="ECO:0000313" key="2">
    <source>
        <dbReference type="Proteomes" id="UP000186588"/>
    </source>
</evidence>
<sequence>MRLGCSGALVLIFLLLCVVANPILAITIGIIIALAVIVYVVIKNHGEVEQARYNNAQNIDASMSKETSFQFNSMVYKPVTSSKDDIPNVEMILRTDPIKYIKSDELSKREQDMLDSGYSMENIKVARINVVQGYNAQYQLFDRYYDVLKVEADITTVPNRAMTVLLKQMVMCFYHQEFGLSIDVQPHSFDDNMIKKFIELCPEVNMSSSYFDNSNITNERFLNQRIDKGCLNAFKNIMVGYDL</sequence>
<protein>
    <submittedName>
        <fullName evidence="1">Uncharacterized protein</fullName>
    </submittedName>
</protein>
<accession>A0A0C3AFQ3</accession>
<dbReference type="EMBL" id="BDDX01000009">
    <property type="protein sequence ID" value="GAT90802.1"/>
    <property type="molecule type" value="Genomic_DNA"/>
</dbReference>
<dbReference type="PATRIC" id="fig|148814.6.peg.374"/>
<name>A0A0C3AFQ3_9LACO</name>
<evidence type="ECO:0000313" key="1">
    <source>
        <dbReference type="EMBL" id="GAT90802.1"/>
    </source>
</evidence>
<dbReference type="AlphaFoldDB" id="A0A0C3AFQ3"/>
<proteinExistence type="predicted"/>
<dbReference type="RefSeq" id="WP_034534609.1">
    <property type="nucleotide sequence ID" value="NZ_BDDX01000009.1"/>
</dbReference>
<reference evidence="1 2" key="1">
    <citation type="journal article" date="2016" name="Syst. Appl. Microbiol.">
        <title>Genomic characterization of a fructophilic bee symbiont Lactobacillus kunkeei reveals its niche-specific adaptation.</title>
        <authorList>
            <person name="Maeno S."/>
            <person name="Tanizawa Y."/>
            <person name="Kanesaki Y."/>
            <person name="Kubota E."/>
            <person name="Kumar H."/>
            <person name="Dicks L."/>
            <person name="Salminen S."/>
            <person name="Nakagawa J."/>
            <person name="Arita M."/>
            <person name="Endo A."/>
        </authorList>
    </citation>
    <scope>NUCLEOTIDE SEQUENCE [LARGE SCALE GENOMIC DNA]</scope>
    <source>
        <strain evidence="1 2">FF30-6</strain>
    </source>
</reference>
<comment type="caution">
    <text evidence="1">The sequence shown here is derived from an EMBL/GenBank/DDBJ whole genome shotgun (WGS) entry which is preliminary data.</text>
</comment>
<dbReference type="Proteomes" id="UP000186588">
    <property type="component" value="Unassembled WGS sequence"/>
</dbReference>
<organism evidence="1 2">
    <name type="scientific">Apilactobacillus kunkeei</name>
    <dbReference type="NCBI Taxonomy" id="148814"/>
    <lineage>
        <taxon>Bacteria</taxon>
        <taxon>Bacillati</taxon>
        <taxon>Bacillota</taxon>
        <taxon>Bacilli</taxon>
        <taxon>Lactobacillales</taxon>
        <taxon>Lactobacillaceae</taxon>
        <taxon>Apilactobacillus</taxon>
    </lineage>
</organism>